<dbReference type="GO" id="GO:0015562">
    <property type="term" value="F:efflux transmembrane transporter activity"/>
    <property type="evidence" value="ECO:0007669"/>
    <property type="project" value="InterPro"/>
</dbReference>
<reference evidence="3 4" key="1">
    <citation type="submission" date="2018-12" db="EMBL/GenBank/DDBJ databases">
        <title>bacterium Hansschlegelia zhihuaiae S113.</title>
        <authorList>
            <person name="He J."/>
        </authorList>
    </citation>
    <scope>NUCLEOTIDE SEQUENCE [LARGE SCALE GENOMIC DNA]</scope>
    <source>
        <strain evidence="3 4">S 113</strain>
    </source>
</reference>
<evidence type="ECO:0000256" key="1">
    <source>
        <dbReference type="ARBA" id="ARBA00007613"/>
    </source>
</evidence>
<evidence type="ECO:0000313" key="3">
    <source>
        <dbReference type="EMBL" id="RXF72934.1"/>
    </source>
</evidence>
<gene>
    <name evidence="3" type="ORF">EK403_12355</name>
</gene>
<organism evidence="3 4">
    <name type="scientific">Hansschlegelia zhihuaiae</name>
    <dbReference type="NCBI Taxonomy" id="405005"/>
    <lineage>
        <taxon>Bacteria</taxon>
        <taxon>Pseudomonadati</taxon>
        <taxon>Pseudomonadota</taxon>
        <taxon>Alphaproteobacteria</taxon>
        <taxon>Hyphomicrobiales</taxon>
        <taxon>Methylopilaceae</taxon>
        <taxon>Hansschlegelia</taxon>
    </lineage>
</organism>
<dbReference type="SUPFAM" id="SSF56954">
    <property type="entry name" value="Outer membrane efflux proteins (OEP)"/>
    <property type="match status" value="1"/>
</dbReference>
<dbReference type="RefSeq" id="WP_128777794.1">
    <property type="nucleotide sequence ID" value="NZ_RYFI01000011.1"/>
</dbReference>
<dbReference type="Gene3D" id="1.20.1600.10">
    <property type="entry name" value="Outer membrane efflux proteins (OEP)"/>
    <property type="match status" value="1"/>
</dbReference>
<dbReference type="EMBL" id="RYFI01000011">
    <property type="protein sequence ID" value="RXF72934.1"/>
    <property type="molecule type" value="Genomic_DNA"/>
</dbReference>
<dbReference type="Pfam" id="PF02321">
    <property type="entry name" value="OEP"/>
    <property type="match status" value="2"/>
</dbReference>
<protein>
    <submittedName>
        <fullName evidence="3">TolC family protein</fullName>
    </submittedName>
</protein>
<feature type="chain" id="PRO_5020226115" evidence="2">
    <location>
        <begin position="25"/>
        <end position="428"/>
    </location>
</feature>
<evidence type="ECO:0000256" key="2">
    <source>
        <dbReference type="SAM" id="SignalP"/>
    </source>
</evidence>
<name>A0A4Q0MHM2_9HYPH</name>
<evidence type="ECO:0000313" key="4">
    <source>
        <dbReference type="Proteomes" id="UP000289708"/>
    </source>
</evidence>
<dbReference type="InterPro" id="IPR003423">
    <property type="entry name" value="OMP_efflux"/>
</dbReference>
<comment type="caution">
    <text evidence="3">The sequence shown here is derived from an EMBL/GenBank/DDBJ whole genome shotgun (WGS) entry which is preliminary data.</text>
</comment>
<dbReference type="PANTHER" id="PTHR30203">
    <property type="entry name" value="OUTER MEMBRANE CATION EFFLUX PROTEIN"/>
    <property type="match status" value="1"/>
</dbReference>
<proteinExistence type="inferred from homology"/>
<dbReference type="OrthoDB" id="9791261at2"/>
<keyword evidence="4" id="KW-1185">Reference proteome</keyword>
<feature type="signal peptide" evidence="2">
    <location>
        <begin position="1"/>
        <end position="24"/>
    </location>
</feature>
<dbReference type="PANTHER" id="PTHR30203:SF24">
    <property type="entry name" value="BLR4935 PROTEIN"/>
    <property type="match status" value="1"/>
</dbReference>
<dbReference type="AlphaFoldDB" id="A0A4Q0MHM2"/>
<sequence length="428" mass="45573">MLFRTRALALGVAIALLPAPATHAAPKSPSQAARSLTLSQALSRAISSSPALAAADREIGAASGRSLQAGVFPNPELSAELDNAFGSKLKRNLESAETTLQISQLFELGGKREARLAVAAAEIDAARWDRAATRLQVLAEATEAFARTLGTQARVVELETQVDDLDQLTPLLQRRVEAGASSSAEISRGRVATETTRVELAKARSAFQAARRELSALIGERMPSFASVGGDLRRIGAPPPFDALMSRALQTPQLTRFTAVRAQRRGLLAAAQAKAVPDVTAGVGWRHYREDRSNAVMATLSVPLPVFDRNQGGVIEANETLAKTEAEKAAAQRTLTILVGNAYEALRGSYDEARLTRANVIPIAREAYDAVRSGYGEGRYSLLELLDARAALSEASLKEIDALVSFHSSLASLEGLTGSALVLSRRDK</sequence>
<keyword evidence="2" id="KW-0732">Signal</keyword>
<accession>A0A4Q0MHM2</accession>
<dbReference type="InterPro" id="IPR010131">
    <property type="entry name" value="MdtP/NodT-like"/>
</dbReference>
<dbReference type="Proteomes" id="UP000289708">
    <property type="component" value="Unassembled WGS sequence"/>
</dbReference>
<comment type="similarity">
    <text evidence="1">Belongs to the outer membrane factor (OMF) (TC 1.B.17) family.</text>
</comment>